<evidence type="ECO:0000256" key="1">
    <source>
        <dbReference type="ARBA" id="ARBA00023015"/>
    </source>
</evidence>
<evidence type="ECO:0000259" key="5">
    <source>
        <dbReference type="PROSITE" id="PS01124"/>
    </source>
</evidence>
<dbReference type="PANTHER" id="PTHR43280:SF30">
    <property type="entry name" value="MMSAB OPERON REGULATORY PROTEIN"/>
    <property type="match status" value="1"/>
</dbReference>
<name>A0ABZ2Z2N7_9BACT</name>
<keyword evidence="3" id="KW-0804">Transcription</keyword>
<dbReference type="CDD" id="cd06986">
    <property type="entry name" value="cupin_MmsR-like_N"/>
    <property type="match status" value="1"/>
</dbReference>
<feature type="domain" description="HTH araC/xylS-type" evidence="5">
    <location>
        <begin position="194"/>
        <end position="292"/>
    </location>
</feature>
<dbReference type="SUPFAM" id="SSF51215">
    <property type="entry name" value="Regulatory protein AraC"/>
    <property type="match status" value="1"/>
</dbReference>
<dbReference type="EMBL" id="CP150096">
    <property type="protein sequence ID" value="WZN45562.1"/>
    <property type="molecule type" value="Genomic_DNA"/>
</dbReference>
<keyword evidence="4" id="KW-0472">Membrane</keyword>
<accession>A0ABZ2Z2N7</accession>
<dbReference type="SUPFAM" id="SSF46689">
    <property type="entry name" value="Homeodomain-like"/>
    <property type="match status" value="2"/>
</dbReference>
<dbReference type="InterPro" id="IPR009057">
    <property type="entry name" value="Homeodomain-like_sf"/>
</dbReference>
<evidence type="ECO:0000256" key="4">
    <source>
        <dbReference type="SAM" id="Phobius"/>
    </source>
</evidence>
<reference evidence="6 7" key="1">
    <citation type="submission" date="2024-03" db="EMBL/GenBank/DDBJ databases">
        <title>Chitinophaga caseinilytica sp. nov., a casein hydrolysing bacterium isolated from forest soil.</title>
        <authorList>
            <person name="Lee D.S."/>
            <person name="Han D.M."/>
            <person name="Baek J.H."/>
            <person name="Choi D.G."/>
            <person name="Jeon J.H."/>
            <person name="Jeon C.O."/>
        </authorList>
    </citation>
    <scope>NUCLEOTIDE SEQUENCE [LARGE SCALE GENOMIC DNA]</scope>
    <source>
        <strain evidence="6 7">KACC 19118</strain>
    </source>
</reference>
<keyword evidence="2" id="KW-0238">DNA-binding</keyword>
<dbReference type="Pfam" id="PF12833">
    <property type="entry name" value="HTH_18"/>
    <property type="match status" value="1"/>
</dbReference>
<evidence type="ECO:0000256" key="3">
    <source>
        <dbReference type="ARBA" id="ARBA00023163"/>
    </source>
</evidence>
<protein>
    <submittedName>
        <fullName evidence="6">AraC family transcriptional regulator</fullName>
    </submittedName>
</protein>
<evidence type="ECO:0000313" key="7">
    <source>
        <dbReference type="Proteomes" id="UP001449657"/>
    </source>
</evidence>
<proteinExistence type="predicted"/>
<dbReference type="PROSITE" id="PS01124">
    <property type="entry name" value="HTH_ARAC_FAMILY_2"/>
    <property type="match status" value="1"/>
</dbReference>
<feature type="transmembrane region" description="Helical" evidence="4">
    <location>
        <begin position="158"/>
        <end position="179"/>
    </location>
</feature>
<dbReference type="PRINTS" id="PR00032">
    <property type="entry name" value="HTHARAC"/>
</dbReference>
<sequence>MKKMQEGFKGERSISLPEELLQTYCEDPLISNLYVRKIGYFPKVKFHYVQKTNKCDYAMLIYCTEGKGWYSIHGQKYTITASQFIIIPAATDYAFGADADDPWTIYWLQFRGHMSKSFVPLNADPVTILPDEHSRLQDRIRLFEEIYSRFSMGYIKEYMVYASMCLYTFLASLTCLNAYQHFTVKSRKEYPFSAKVIYYMQENIERKLDLDQMARYFKYSPSHFSMLFQKETGISPINFFINLKVQKACEYIDITNLKLNEIATRLGFDEPAYFSRVFTKVMGFSPSVYRKNEAKA</sequence>
<dbReference type="InterPro" id="IPR020449">
    <property type="entry name" value="Tscrpt_reg_AraC-type_HTH"/>
</dbReference>
<keyword evidence="7" id="KW-1185">Reference proteome</keyword>
<dbReference type="InterPro" id="IPR014710">
    <property type="entry name" value="RmlC-like_jellyroll"/>
</dbReference>
<evidence type="ECO:0000313" key="6">
    <source>
        <dbReference type="EMBL" id="WZN45562.1"/>
    </source>
</evidence>
<dbReference type="InterPro" id="IPR018060">
    <property type="entry name" value="HTH_AraC"/>
</dbReference>
<dbReference type="InterPro" id="IPR018062">
    <property type="entry name" value="HTH_AraC-typ_CS"/>
</dbReference>
<dbReference type="SMART" id="SM00342">
    <property type="entry name" value="HTH_ARAC"/>
    <property type="match status" value="1"/>
</dbReference>
<dbReference type="PANTHER" id="PTHR43280">
    <property type="entry name" value="ARAC-FAMILY TRANSCRIPTIONAL REGULATOR"/>
    <property type="match status" value="1"/>
</dbReference>
<dbReference type="Pfam" id="PF02311">
    <property type="entry name" value="AraC_binding"/>
    <property type="match status" value="1"/>
</dbReference>
<dbReference type="PROSITE" id="PS00041">
    <property type="entry name" value="HTH_ARAC_FAMILY_1"/>
    <property type="match status" value="1"/>
</dbReference>
<evidence type="ECO:0000256" key="2">
    <source>
        <dbReference type="ARBA" id="ARBA00023125"/>
    </source>
</evidence>
<dbReference type="RefSeq" id="WP_341840314.1">
    <property type="nucleotide sequence ID" value="NZ_CP149792.1"/>
</dbReference>
<dbReference type="Gene3D" id="2.60.120.10">
    <property type="entry name" value="Jelly Rolls"/>
    <property type="match status" value="1"/>
</dbReference>
<dbReference type="InterPro" id="IPR037923">
    <property type="entry name" value="HTH-like"/>
</dbReference>
<keyword evidence="4" id="KW-0812">Transmembrane</keyword>
<dbReference type="Gene3D" id="1.10.10.60">
    <property type="entry name" value="Homeodomain-like"/>
    <property type="match status" value="2"/>
</dbReference>
<organism evidence="6 7">
    <name type="scientific">Chitinophaga caseinilytica</name>
    <dbReference type="NCBI Taxonomy" id="2267521"/>
    <lineage>
        <taxon>Bacteria</taxon>
        <taxon>Pseudomonadati</taxon>
        <taxon>Bacteroidota</taxon>
        <taxon>Chitinophagia</taxon>
        <taxon>Chitinophagales</taxon>
        <taxon>Chitinophagaceae</taxon>
        <taxon>Chitinophaga</taxon>
    </lineage>
</organism>
<keyword evidence="1" id="KW-0805">Transcription regulation</keyword>
<gene>
    <name evidence="6" type="ORF">WJU22_21925</name>
</gene>
<dbReference type="InterPro" id="IPR003313">
    <property type="entry name" value="AraC-bd"/>
</dbReference>
<dbReference type="Proteomes" id="UP001449657">
    <property type="component" value="Chromosome"/>
</dbReference>
<keyword evidence="4" id="KW-1133">Transmembrane helix</keyword>